<comment type="similarity">
    <text evidence="1">Belongs to the peptidase U62 family.</text>
</comment>
<dbReference type="InterPro" id="IPR045570">
    <property type="entry name" value="Metalloprtase-TldD/E_cen_dom"/>
</dbReference>
<reference evidence="5 7" key="1">
    <citation type="journal article" date="2014" name="BMC Genomics">
        <title>The genome of the intracellular bacterium of the coastal bivalve, Solemya velum: a blueprint for thriving in and out of symbiosis.</title>
        <authorList>
            <person name="Dmytrenko O."/>
            <person name="Russell S.L."/>
            <person name="Loo W.T."/>
            <person name="Fontanez K.M."/>
            <person name="Liao L."/>
            <person name="Roeselers G."/>
            <person name="Sharma R."/>
            <person name="Stewart F.J."/>
            <person name="Newton I.L."/>
            <person name="Woyke T."/>
            <person name="Wu D."/>
            <person name="Lang J.M."/>
            <person name="Eisen J.A."/>
            <person name="Cavanaugh C.M."/>
        </authorList>
    </citation>
    <scope>NUCLEOTIDE SEQUENCE [LARGE SCALE GENOMIC DNA]</scope>
    <source>
        <strain evidence="5 7">WH</strain>
    </source>
</reference>
<accession>A0A0B0H8G0</accession>
<evidence type="ECO:0000313" key="7">
    <source>
        <dbReference type="Proteomes" id="UP000030856"/>
    </source>
</evidence>
<dbReference type="PANTHER" id="PTHR43421">
    <property type="entry name" value="METALLOPROTEASE PMBA"/>
    <property type="match status" value="1"/>
</dbReference>
<dbReference type="InterPro" id="IPR045569">
    <property type="entry name" value="Metalloprtase-TldD/E_C"/>
</dbReference>
<evidence type="ECO:0000313" key="6">
    <source>
        <dbReference type="EMBL" id="OOY35474.1"/>
    </source>
</evidence>
<proteinExistence type="inferred from homology"/>
<dbReference type="Proteomes" id="UP000190962">
    <property type="component" value="Unassembled WGS sequence"/>
</dbReference>
<feature type="domain" description="Metalloprotease TldD/E central" evidence="4">
    <location>
        <begin position="122"/>
        <end position="229"/>
    </location>
</feature>
<gene>
    <name evidence="6" type="primary">pmbA</name>
    <name evidence="6" type="ORF">BOV88_04295</name>
    <name evidence="5" type="ORF">JV46_22810</name>
</gene>
<dbReference type="RefSeq" id="WP_043116232.1">
    <property type="nucleotide sequence ID" value="NZ_JRAA01000001.1"/>
</dbReference>
<evidence type="ECO:0000259" key="4">
    <source>
        <dbReference type="Pfam" id="PF19290"/>
    </source>
</evidence>
<dbReference type="SUPFAM" id="SSF111283">
    <property type="entry name" value="Putative modulator of DNA gyrase, PmbA/TldD"/>
    <property type="match status" value="1"/>
</dbReference>
<dbReference type="GO" id="GO:0008237">
    <property type="term" value="F:metallopeptidase activity"/>
    <property type="evidence" value="ECO:0007669"/>
    <property type="project" value="UniProtKB-KW"/>
</dbReference>
<dbReference type="Gene3D" id="3.30.2290.10">
    <property type="entry name" value="PmbA/TldD superfamily"/>
    <property type="match status" value="1"/>
</dbReference>
<dbReference type="InterPro" id="IPR047657">
    <property type="entry name" value="PmbA"/>
</dbReference>
<dbReference type="EMBL" id="MPNX01000004">
    <property type="protein sequence ID" value="OOY35474.1"/>
    <property type="molecule type" value="Genomic_DNA"/>
</dbReference>
<dbReference type="GO" id="GO:0006508">
    <property type="term" value="P:proteolysis"/>
    <property type="evidence" value="ECO:0007669"/>
    <property type="project" value="UniProtKB-KW"/>
</dbReference>
<dbReference type="PANTHER" id="PTHR43421:SF1">
    <property type="entry name" value="METALLOPROTEASE PMBA"/>
    <property type="match status" value="1"/>
</dbReference>
<evidence type="ECO:0000259" key="3">
    <source>
        <dbReference type="Pfam" id="PF19289"/>
    </source>
</evidence>
<dbReference type="AlphaFoldDB" id="A0A0B0H8G0"/>
<dbReference type="InterPro" id="IPR036059">
    <property type="entry name" value="TldD/PmbA_sf"/>
</dbReference>
<dbReference type="InterPro" id="IPR002510">
    <property type="entry name" value="Metalloprtase-TldD/E_N"/>
</dbReference>
<reference evidence="6 8" key="2">
    <citation type="submission" date="2016-11" db="EMBL/GenBank/DDBJ databases">
        <title>Mixed transmission modes and dynamic genome evolution in an obligate animal-bacterial symbiosis.</title>
        <authorList>
            <person name="Russell S.L."/>
            <person name="Corbett-Detig R.B."/>
            <person name="Cavanaugh C.M."/>
        </authorList>
    </citation>
    <scope>NUCLEOTIDE SEQUENCE [LARGE SCALE GENOMIC DNA]</scope>
    <source>
        <strain evidence="6">MA-KB16</strain>
    </source>
</reference>
<comment type="caution">
    <text evidence="5">The sequence shown here is derived from an EMBL/GenBank/DDBJ whole genome shotgun (WGS) entry which is preliminary data.</text>
</comment>
<dbReference type="Pfam" id="PF19290">
    <property type="entry name" value="PmbA_TldD_2nd"/>
    <property type="match status" value="1"/>
</dbReference>
<keyword evidence="7" id="KW-1185">Reference proteome</keyword>
<dbReference type="EMBL" id="JRAA01000001">
    <property type="protein sequence ID" value="KHF26458.1"/>
    <property type="molecule type" value="Genomic_DNA"/>
</dbReference>
<dbReference type="GO" id="GO:0005829">
    <property type="term" value="C:cytosol"/>
    <property type="evidence" value="ECO:0007669"/>
    <property type="project" value="TreeGrafter"/>
</dbReference>
<evidence type="ECO:0000256" key="1">
    <source>
        <dbReference type="ARBA" id="ARBA00005836"/>
    </source>
</evidence>
<feature type="domain" description="Metalloprotease TldD/E C-terminal" evidence="3">
    <location>
        <begin position="237"/>
        <end position="444"/>
    </location>
</feature>
<dbReference type="PATRIC" id="fig|2340.3.peg.969"/>
<dbReference type="Pfam" id="PF01523">
    <property type="entry name" value="PmbA_TldD_1st"/>
    <property type="match status" value="1"/>
</dbReference>
<dbReference type="InterPro" id="IPR035068">
    <property type="entry name" value="TldD/PmbA_N"/>
</dbReference>
<dbReference type="Pfam" id="PF19289">
    <property type="entry name" value="PmbA_TldD_3rd"/>
    <property type="match status" value="1"/>
</dbReference>
<dbReference type="STRING" id="2340.JV46_22810"/>
<feature type="domain" description="Metalloprotease TldD/E N-terminal" evidence="2">
    <location>
        <begin position="31"/>
        <end position="95"/>
    </location>
</feature>
<protein>
    <submittedName>
        <fullName evidence="6">Metalloprotease PmbA</fullName>
    </submittedName>
    <submittedName>
        <fullName evidence="5">Microcin-processing peptidase 1</fullName>
    </submittedName>
</protein>
<evidence type="ECO:0000313" key="8">
    <source>
        <dbReference type="Proteomes" id="UP000190962"/>
    </source>
</evidence>
<keyword evidence="6" id="KW-0482">Metalloprotease</keyword>
<keyword evidence="6" id="KW-0645">Protease</keyword>
<dbReference type="NCBIfam" id="NF008268">
    <property type="entry name" value="PRK11040.1"/>
    <property type="match status" value="1"/>
</dbReference>
<dbReference type="GeneID" id="86992231"/>
<dbReference type="Proteomes" id="UP000030856">
    <property type="component" value="Unassembled WGS sequence"/>
</dbReference>
<evidence type="ECO:0000259" key="2">
    <source>
        <dbReference type="Pfam" id="PF01523"/>
    </source>
</evidence>
<evidence type="ECO:0000313" key="5">
    <source>
        <dbReference type="EMBL" id="KHF26458.1"/>
    </source>
</evidence>
<sequence>MSFDASAKQAQLQSLVDTVLNHARKKGASAAEVAANSSHGIAATVRLGEVETIENTADNGLGITVYYGQCKGSASTSDLSEGAIDEALTAACDIAKYAAEDPCAGLPDENRLAKEWPDLDLYHPWQIPVEETISIATACETAARSYDERITNSDGATVNQDEGVGVYGNSLGFIGGYPSSRQTISCSVLASENDDMQRDYWYSTARDASELESVESIGRRAAERTISRLGARKLSTRSAPILFKPEVAAGLLRNFIGAISGGSLYRKSSFLLDSLGQQVFPEWINIHEDPLKPGGLASAPFDSEGVATSARDIVADGIIQGYVLSSYSARRLGMETTGNAGGVRNLTITPNTETFEEMVAALDTGLIVTEMMGQGLNMVTGDYSRGAAGFWVENGEILYPVEEITIAGNMKQMLMDLLAVGNDADYPGSIQTGSWLIREMMIAGE</sequence>
<name>A0A0B0H8G0_SOVGS</name>
<dbReference type="OrthoDB" id="9803618at2"/>
<keyword evidence="6" id="KW-0378">Hydrolase</keyword>
<dbReference type="eggNOG" id="COG0312">
    <property type="taxonomic scope" value="Bacteria"/>
</dbReference>
<organism evidence="5 7">
    <name type="scientific">Solemya velum gill symbiont</name>
    <dbReference type="NCBI Taxonomy" id="2340"/>
    <lineage>
        <taxon>Bacteria</taxon>
        <taxon>Pseudomonadati</taxon>
        <taxon>Pseudomonadota</taxon>
        <taxon>Gammaproteobacteria</taxon>
        <taxon>sulfur-oxidizing symbionts</taxon>
    </lineage>
</organism>